<proteinExistence type="predicted"/>
<dbReference type="EMBL" id="BPOP01000022">
    <property type="protein sequence ID" value="GJB92367.1"/>
    <property type="molecule type" value="Genomic_DNA"/>
</dbReference>
<accession>A0ABD0B8P6</accession>
<evidence type="ECO:0008006" key="4">
    <source>
        <dbReference type="Google" id="ProtNLM"/>
    </source>
</evidence>
<dbReference type="AlphaFoldDB" id="A0ABD0B8P6"/>
<comment type="caution">
    <text evidence="2">The sequence shown here is derived from an EMBL/GenBank/DDBJ whole genome shotgun (WGS) entry which is preliminary data.</text>
</comment>
<gene>
    <name evidence="2" type="ORF">KAM382_24280</name>
</gene>
<feature type="compositionally biased region" description="Basic and acidic residues" evidence="1">
    <location>
        <begin position="81"/>
        <end position="90"/>
    </location>
</feature>
<organism evidence="2 3">
    <name type="scientific">Aeromonas caviae</name>
    <name type="common">Aeromonas punctata</name>
    <dbReference type="NCBI Taxonomy" id="648"/>
    <lineage>
        <taxon>Bacteria</taxon>
        <taxon>Pseudomonadati</taxon>
        <taxon>Pseudomonadota</taxon>
        <taxon>Gammaproteobacteria</taxon>
        <taxon>Aeromonadales</taxon>
        <taxon>Aeromonadaceae</taxon>
        <taxon>Aeromonas</taxon>
    </lineage>
</organism>
<protein>
    <recommendedName>
        <fullName evidence="4">Cell division protein ZipA</fullName>
    </recommendedName>
</protein>
<name>A0ABD0B8P6_AERCA</name>
<feature type="region of interest" description="Disordered" evidence="1">
    <location>
        <begin position="63"/>
        <end position="90"/>
    </location>
</feature>
<sequence length="90" mass="9990">MNMLFGFLTLSILGILILMLRLNKTADSKSDEKAVPHKLTTFEESKVVNPDLAVALVPVSSELQQEKRDGRIEPDASLPPDLDKIDSWPT</sequence>
<reference evidence="2 3" key="1">
    <citation type="submission" date="2021-07" db="EMBL/GenBank/DDBJ databases">
        <title>Draft genome sequence of carbapenem-resistant Aeromonas spp. in Japan.</title>
        <authorList>
            <person name="Maehana S."/>
            <person name="Suzuki M."/>
            <person name="Kitasato H."/>
        </authorList>
    </citation>
    <scope>NUCLEOTIDE SEQUENCE [LARGE SCALE GENOMIC DNA]</scope>
    <source>
        <strain evidence="2 3">KAM382</strain>
    </source>
</reference>
<dbReference type="Proteomes" id="UP000737420">
    <property type="component" value="Unassembled WGS sequence"/>
</dbReference>
<evidence type="ECO:0000313" key="3">
    <source>
        <dbReference type="Proteomes" id="UP000737420"/>
    </source>
</evidence>
<feature type="compositionally biased region" description="Basic and acidic residues" evidence="1">
    <location>
        <begin position="64"/>
        <end position="74"/>
    </location>
</feature>
<evidence type="ECO:0000313" key="2">
    <source>
        <dbReference type="EMBL" id="GJB92367.1"/>
    </source>
</evidence>
<dbReference type="RefSeq" id="WP_190284523.1">
    <property type="nucleotide sequence ID" value="NZ_AP024404.1"/>
</dbReference>
<evidence type="ECO:0000256" key="1">
    <source>
        <dbReference type="SAM" id="MobiDB-lite"/>
    </source>
</evidence>